<reference evidence="4 5" key="1">
    <citation type="journal article" date="2015" name="Fungal Genet. Biol.">
        <title>Evolution of novel wood decay mechanisms in Agaricales revealed by the genome sequences of Fistulina hepatica and Cylindrobasidium torrendii.</title>
        <authorList>
            <person name="Floudas D."/>
            <person name="Held B.W."/>
            <person name="Riley R."/>
            <person name="Nagy L.G."/>
            <person name="Koehler G."/>
            <person name="Ransdell A.S."/>
            <person name="Younus H."/>
            <person name="Chow J."/>
            <person name="Chiniquy J."/>
            <person name="Lipzen A."/>
            <person name="Tritt A."/>
            <person name="Sun H."/>
            <person name="Haridas S."/>
            <person name="LaButti K."/>
            <person name="Ohm R.A."/>
            <person name="Kues U."/>
            <person name="Blanchette R.A."/>
            <person name="Grigoriev I.V."/>
            <person name="Minto R.E."/>
            <person name="Hibbett D.S."/>
        </authorList>
    </citation>
    <scope>NUCLEOTIDE SEQUENCE [LARGE SCALE GENOMIC DNA]</scope>
    <source>
        <strain evidence="4 5">FP15055 ss-10</strain>
    </source>
</reference>
<dbReference type="PANTHER" id="PTHR11842:SF10">
    <property type="entry name" value="MITOTIC SPINDLE ASSEMBLY CHECKPOINT PROTEIN MAD2B"/>
    <property type="match status" value="1"/>
</dbReference>
<keyword evidence="4" id="KW-0238">DNA-binding</keyword>
<feature type="region of interest" description="Disordered" evidence="2">
    <location>
        <begin position="231"/>
        <end position="293"/>
    </location>
</feature>
<dbReference type="AlphaFoldDB" id="A0A0D7BHM0"/>
<dbReference type="InterPro" id="IPR036570">
    <property type="entry name" value="HORMA_dom_sf"/>
</dbReference>
<evidence type="ECO:0000256" key="2">
    <source>
        <dbReference type="SAM" id="MobiDB-lite"/>
    </source>
</evidence>
<dbReference type="Gene3D" id="3.30.900.10">
    <property type="entry name" value="HORMA domain"/>
    <property type="match status" value="1"/>
</dbReference>
<evidence type="ECO:0000259" key="3">
    <source>
        <dbReference type="PROSITE" id="PS50815"/>
    </source>
</evidence>
<feature type="domain" description="HORMA" evidence="3">
    <location>
        <begin position="10"/>
        <end position="212"/>
    </location>
</feature>
<keyword evidence="5" id="KW-1185">Reference proteome</keyword>
<organism evidence="4 5">
    <name type="scientific">Cylindrobasidium torrendii FP15055 ss-10</name>
    <dbReference type="NCBI Taxonomy" id="1314674"/>
    <lineage>
        <taxon>Eukaryota</taxon>
        <taxon>Fungi</taxon>
        <taxon>Dikarya</taxon>
        <taxon>Basidiomycota</taxon>
        <taxon>Agaricomycotina</taxon>
        <taxon>Agaricomycetes</taxon>
        <taxon>Agaricomycetidae</taxon>
        <taxon>Agaricales</taxon>
        <taxon>Marasmiineae</taxon>
        <taxon>Physalacriaceae</taxon>
        <taxon>Cylindrobasidium</taxon>
    </lineage>
</organism>
<feature type="compositionally biased region" description="Low complexity" evidence="2">
    <location>
        <begin position="239"/>
        <end position="259"/>
    </location>
</feature>
<name>A0A0D7BHM0_9AGAR</name>
<feature type="compositionally biased region" description="Low complexity" evidence="2">
    <location>
        <begin position="266"/>
        <end position="278"/>
    </location>
</feature>
<feature type="region of interest" description="Disordered" evidence="2">
    <location>
        <begin position="164"/>
        <end position="185"/>
    </location>
</feature>
<dbReference type="SUPFAM" id="SSF56019">
    <property type="entry name" value="The spindle assembly checkpoint protein mad2"/>
    <property type="match status" value="1"/>
</dbReference>
<dbReference type="Pfam" id="PF02301">
    <property type="entry name" value="HORMA"/>
    <property type="match status" value="1"/>
</dbReference>
<accession>A0A0D7BHM0</accession>
<proteinExistence type="inferred from homology"/>
<dbReference type="EMBL" id="KN880489">
    <property type="protein sequence ID" value="KIY69161.1"/>
    <property type="molecule type" value="Genomic_DNA"/>
</dbReference>
<evidence type="ECO:0000256" key="1">
    <source>
        <dbReference type="ARBA" id="ARBA00010348"/>
    </source>
</evidence>
<protein>
    <submittedName>
        <fullName evidence="4">DNA-binding protein</fullName>
    </submittedName>
</protein>
<dbReference type="STRING" id="1314674.A0A0D7BHM0"/>
<evidence type="ECO:0000313" key="4">
    <source>
        <dbReference type="EMBL" id="KIY69161.1"/>
    </source>
</evidence>
<sequence>MSKSHRITLDQAVRGITSFIEVATHTILYTRHIYPAQIFTRCRVYDTVAYQSRHPTLNKYIKGALDAVADELEQGTVDNVVVVIKDKEHRPIERFIFSMENMFRLDEVEETDESFEDSLSSASYGEYFKAFIVKITMIESMLGPLNLGENASFAIVIEMRTDDPPSVRNEADDPPPWSPAEYKLSTHASKKESELSVLQSLHTGVINMTMGVQETKFKLHPEKYPLQQTLEEAASKPATPTVSSKNTTKSNSTPDAPSSSQPPAPSSSSPADTSKTQSKGPGKTAKRVRILLD</sequence>
<dbReference type="PANTHER" id="PTHR11842">
    <property type="entry name" value="MITOTIC SPINDLE ASSEMBLY CHECKPOINT PROTEIN MAD2"/>
    <property type="match status" value="1"/>
</dbReference>
<dbReference type="OrthoDB" id="21254at2759"/>
<gene>
    <name evidence="4" type="ORF">CYLTODRAFT_237293</name>
</gene>
<comment type="similarity">
    <text evidence="1">Belongs to the MAD2 family.</text>
</comment>
<feature type="compositionally biased region" description="Basic residues" evidence="2">
    <location>
        <begin position="284"/>
        <end position="293"/>
    </location>
</feature>
<dbReference type="InterPro" id="IPR003511">
    <property type="entry name" value="HORMA_dom"/>
</dbReference>
<evidence type="ECO:0000313" key="5">
    <source>
        <dbReference type="Proteomes" id="UP000054007"/>
    </source>
</evidence>
<dbReference type="InterPro" id="IPR045091">
    <property type="entry name" value="Mad2-like"/>
</dbReference>
<dbReference type="PROSITE" id="PS50815">
    <property type="entry name" value="HORMA"/>
    <property type="match status" value="1"/>
</dbReference>
<dbReference type="Proteomes" id="UP000054007">
    <property type="component" value="Unassembled WGS sequence"/>
</dbReference>
<dbReference type="GO" id="GO:0016035">
    <property type="term" value="C:zeta DNA polymerase complex"/>
    <property type="evidence" value="ECO:0007669"/>
    <property type="project" value="TreeGrafter"/>
</dbReference>
<dbReference type="GO" id="GO:0003677">
    <property type="term" value="F:DNA binding"/>
    <property type="evidence" value="ECO:0007669"/>
    <property type="project" value="UniProtKB-KW"/>
</dbReference>